<dbReference type="InterPro" id="IPR036868">
    <property type="entry name" value="TusA-like_sf"/>
</dbReference>
<comment type="similarity">
    <text evidence="1">Belongs to the sulfur carrier protein TusA family.</text>
</comment>
<evidence type="ECO:0000313" key="4">
    <source>
        <dbReference type="Proteomes" id="UP000276437"/>
    </source>
</evidence>
<protein>
    <recommendedName>
        <fullName evidence="2">UPF0033 domain-containing protein</fullName>
    </recommendedName>
</protein>
<dbReference type="PANTHER" id="PTHR33279:SF19">
    <property type="entry name" value="SSL1707 PROTEIN"/>
    <property type="match status" value="1"/>
</dbReference>
<evidence type="ECO:0000313" key="3">
    <source>
        <dbReference type="EMBL" id="BBB91926.1"/>
    </source>
</evidence>
<feature type="domain" description="UPF0033" evidence="2">
    <location>
        <begin position="10"/>
        <end position="78"/>
    </location>
</feature>
<evidence type="ECO:0000256" key="1">
    <source>
        <dbReference type="ARBA" id="ARBA00008984"/>
    </source>
</evidence>
<name>A0A348ALH8_9FIRM</name>
<keyword evidence="4" id="KW-1185">Reference proteome</keyword>
<dbReference type="Gene3D" id="3.30.110.40">
    <property type="entry name" value="TusA-like domain"/>
    <property type="match status" value="1"/>
</dbReference>
<gene>
    <name evidence="3" type="ORF">MAMMFC1_02611</name>
</gene>
<dbReference type="EMBL" id="AP018449">
    <property type="protein sequence ID" value="BBB91926.1"/>
    <property type="molecule type" value="Genomic_DNA"/>
</dbReference>
<sequence>MSDKRADALIDITDVVCPVTFVKTLVALEELADGKILEIIMNDGEPILNVPRSLKDEGHKVIKAEKRDNGTYSVLVEKGSLK</sequence>
<dbReference type="SUPFAM" id="SSF64307">
    <property type="entry name" value="SirA-like"/>
    <property type="match status" value="1"/>
</dbReference>
<dbReference type="AlphaFoldDB" id="A0A348ALH8"/>
<evidence type="ECO:0000259" key="2">
    <source>
        <dbReference type="Pfam" id="PF01206"/>
    </source>
</evidence>
<dbReference type="OrthoDB" id="9794210at2"/>
<dbReference type="Proteomes" id="UP000276437">
    <property type="component" value="Chromosome"/>
</dbReference>
<dbReference type="Pfam" id="PF01206">
    <property type="entry name" value="TusA"/>
    <property type="match status" value="1"/>
</dbReference>
<accession>A0A348ALH8</accession>
<dbReference type="KEGG" id="mana:MAMMFC1_02611"/>
<organism evidence="3 4">
    <name type="scientific">Methylomusa anaerophila</name>
    <dbReference type="NCBI Taxonomy" id="1930071"/>
    <lineage>
        <taxon>Bacteria</taxon>
        <taxon>Bacillati</taxon>
        <taxon>Bacillota</taxon>
        <taxon>Negativicutes</taxon>
        <taxon>Selenomonadales</taxon>
        <taxon>Sporomusaceae</taxon>
        <taxon>Methylomusa</taxon>
    </lineage>
</organism>
<dbReference type="InterPro" id="IPR001455">
    <property type="entry name" value="TusA-like"/>
</dbReference>
<proteinExistence type="inferred from homology"/>
<dbReference type="CDD" id="cd00291">
    <property type="entry name" value="SirA_YedF_YeeD"/>
    <property type="match status" value="1"/>
</dbReference>
<reference evidence="3 4" key="1">
    <citation type="journal article" date="2018" name="Int. J. Syst. Evol. Microbiol.">
        <title>Methylomusa anaerophila gen. nov., sp. nov., an anaerobic methanol-utilizing bacterium isolated from a microbial fuel cell.</title>
        <authorList>
            <person name="Amano N."/>
            <person name="Yamamuro A."/>
            <person name="Miyahara M."/>
            <person name="Kouzuma A."/>
            <person name="Abe T."/>
            <person name="Watanabe K."/>
        </authorList>
    </citation>
    <scope>NUCLEOTIDE SEQUENCE [LARGE SCALE GENOMIC DNA]</scope>
    <source>
        <strain evidence="3 4">MMFC1</strain>
    </source>
</reference>
<dbReference type="RefSeq" id="WP_126308882.1">
    <property type="nucleotide sequence ID" value="NZ_DAINIT010000003.1"/>
</dbReference>
<dbReference type="PANTHER" id="PTHR33279">
    <property type="entry name" value="SULFUR CARRIER PROTEIN YEDF-RELATED"/>
    <property type="match status" value="1"/>
</dbReference>